<evidence type="ECO:0000313" key="1">
    <source>
        <dbReference type="EMBL" id="MEQ2429272.1"/>
    </source>
</evidence>
<protein>
    <submittedName>
        <fullName evidence="1">Uncharacterized protein</fullName>
    </submittedName>
</protein>
<name>A0ABV1DFX9_9FIRM</name>
<evidence type="ECO:0000313" key="2">
    <source>
        <dbReference type="Proteomes" id="UP001454086"/>
    </source>
</evidence>
<dbReference type="EMBL" id="JBBMFM010000327">
    <property type="protein sequence ID" value="MEQ2429272.1"/>
    <property type="molecule type" value="Genomic_DNA"/>
</dbReference>
<sequence>SGKNIGHAMARLEERMGTDSTDPDIRILVEGYEYIARRMGVKMYGYGAYFTGRVNTAPDVPDYYENAEIVDKDRFN</sequence>
<comment type="caution">
    <text evidence="1">The sequence shown here is derived from an EMBL/GenBank/DDBJ whole genome shotgun (WGS) entry which is preliminary data.</text>
</comment>
<organism evidence="1 2">
    <name type="scientific">Enterocloster hominis</name>
    <name type="common">ex Hitch et al. 2024</name>
    <dbReference type="NCBI Taxonomy" id="1917870"/>
    <lineage>
        <taxon>Bacteria</taxon>
        <taxon>Bacillati</taxon>
        <taxon>Bacillota</taxon>
        <taxon>Clostridia</taxon>
        <taxon>Lachnospirales</taxon>
        <taxon>Lachnospiraceae</taxon>
        <taxon>Enterocloster</taxon>
    </lineage>
</organism>
<accession>A0ABV1DFX9</accession>
<dbReference type="RefSeq" id="WP_349119641.1">
    <property type="nucleotide sequence ID" value="NZ_JBBMFM010000327.1"/>
</dbReference>
<proteinExistence type="predicted"/>
<reference evidence="1 2" key="1">
    <citation type="submission" date="2024-03" db="EMBL/GenBank/DDBJ databases">
        <title>Human intestinal bacterial collection.</title>
        <authorList>
            <person name="Pauvert C."/>
            <person name="Hitch T.C.A."/>
            <person name="Clavel T."/>
        </authorList>
    </citation>
    <scope>NUCLEOTIDE SEQUENCE [LARGE SCALE GENOMIC DNA]</scope>
    <source>
        <strain evidence="1 2">CLA-SR-H021</strain>
    </source>
</reference>
<keyword evidence="2" id="KW-1185">Reference proteome</keyword>
<gene>
    <name evidence="1" type="ORF">WMQ36_30350</name>
</gene>
<feature type="non-terminal residue" evidence="1">
    <location>
        <position position="1"/>
    </location>
</feature>
<dbReference type="Proteomes" id="UP001454086">
    <property type="component" value="Unassembled WGS sequence"/>
</dbReference>